<dbReference type="PRINTS" id="PR00983">
    <property type="entry name" value="TRNASYNTHCYS"/>
</dbReference>
<dbReference type="GO" id="GO:0004817">
    <property type="term" value="F:cysteine-tRNA ligase activity"/>
    <property type="evidence" value="ECO:0007669"/>
    <property type="project" value="TreeGrafter"/>
</dbReference>
<organism evidence="5 6">
    <name type="scientific">Trachymyrmex cornetzi</name>
    <dbReference type="NCBI Taxonomy" id="471704"/>
    <lineage>
        <taxon>Eukaryota</taxon>
        <taxon>Metazoa</taxon>
        <taxon>Ecdysozoa</taxon>
        <taxon>Arthropoda</taxon>
        <taxon>Hexapoda</taxon>
        <taxon>Insecta</taxon>
        <taxon>Pterygota</taxon>
        <taxon>Neoptera</taxon>
        <taxon>Endopterygota</taxon>
        <taxon>Hymenoptera</taxon>
        <taxon>Apocrita</taxon>
        <taxon>Aculeata</taxon>
        <taxon>Formicoidea</taxon>
        <taxon>Formicidae</taxon>
        <taxon>Myrmicinae</taxon>
        <taxon>Trachymyrmex</taxon>
    </lineage>
</organism>
<keyword evidence="6" id="KW-1185">Reference proteome</keyword>
<feature type="domain" description="tRNA synthetases class I catalytic" evidence="4">
    <location>
        <begin position="17"/>
        <end position="180"/>
    </location>
</feature>
<evidence type="ECO:0000256" key="2">
    <source>
        <dbReference type="ARBA" id="ARBA00022741"/>
    </source>
</evidence>
<dbReference type="InterPro" id="IPR032678">
    <property type="entry name" value="tRNA-synt_1_cat_dom"/>
</dbReference>
<proteinExistence type="predicted"/>
<dbReference type="AlphaFoldDB" id="A0A151K3G6"/>
<dbReference type="STRING" id="471704.A0A151K3G6"/>
<dbReference type="Pfam" id="PF01406">
    <property type="entry name" value="tRNA-synt_1e"/>
    <property type="match status" value="1"/>
</dbReference>
<dbReference type="GO" id="GO:0006423">
    <property type="term" value="P:cysteinyl-tRNA aminoacylation"/>
    <property type="evidence" value="ECO:0007669"/>
    <property type="project" value="TreeGrafter"/>
</dbReference>
<dbReference type="InterPro" id="IPR024909">
    <property type="entry name" value="Cys-tRNA/MSH_ligase"/>
</dbReference>
<dbReference type="PANTHER" id="PTHR10890:SF3">
    <property type="entry name" value="CYSTEINE--TRNA LIGASE, CYTOPLASMIC"/>
    <property type="match status" value="1"/>
</dbReference>
<evidence type="ECO:0000256" key="1">
    <source>
        <dbReference type="ARBA" id="ARBA00022598"/>
    </source>
</evidence>
<evidence type="ECO:0000259" key="4">
    <source>
        <dbReference type="Pfam" id="PF01406"/>
    </source>
</evidence>
<evidence type="ECO:0000256" key="3">
    <source>
        <dbReference type="ARBA" id="ARBA00022840"/>
    </source>
</evidence>
<gene>
    <name evidence="5" type="ORF">ALC57_00181</name>
</gene>
<protein>
    <submittedName>
        <fullName evidence="5">Cysteinyl-tRNA synthetase</fullName>
    </submittedName>
</protein>
<dbReference type="Gene3D" id="3.40.50.620">
    <property type="entry name" value="HUPs"/>
    <property type="match status" value="1"/>
</dbReference>
<dbReference type="GO" id="GO:0005524">
    <property type="term" value="F:ATP binding"/>
    <property type="evidence" value="ECO:0007669"/>
    <property type="project" value="UniProtKB-KW"/>
</dbReference>
<accession>A0A151K3G6</accession>
<reference evidence="5 6" key="1">
    <citation type="submission" date="2015-09" db="EMBL/GenBank/DDBJ databases">
        <title>Trachymyrmex cornetzi WGS genome.</title>
        <authorList>
            <person name="Nygaard S."/>
            <person name="Hu H."/>
            <person name="Boomsma J."/>
            <person name="Zhang G."/>
        </authorList>
    </citation>
    <scope>NUCLEOTIDE SEQUENCE [LARGE SCALE GENOMIC DNA]</scope>
    <source>
        <strain evidence="5">Tcor2-1</strain>
        <tissue evidence="5">Whole body</tissue>
    </source>
</reference>
<keyword evidence="3" id="KW-0067">ATP-binding</keyword>
<dbReference type="InterPro" id="IPR014729">
    <property type="entry name" value="Rossmann-like_a/b/a_fold"/>
</dbReference>
<evidence type="ECO:0000313" key="6">
    <source>
        <dbReference type="Proteomes" id="UP000078492"/>
    </source>
</evidence>
<comment type="caution">
    <text evidence="5">The sequence shown here is derived from an EMBL/GenBank/DDBJ whole genome shotgun (WGS) entry which is preliminary data.</text>
</comment>
<dbReference type="SUPFAM" id="SSF52374">
    <property type="entry name" value="Nucleotidylyl transferase"/>
    <property type="match status" value="1"/>
</dbReference>
<dbReference type="GO" id="GO:0005829">
    <property type="term" value="C:cytosol"/>
    <property type="evidence" value="ECO:0007669"/>
    <property type="project" value="TreeGrafter"/>
</dbReference>
<keyword evidence="2" id="KW-0547">Nucleotide-binding</keyword>
<evidence type="ECO:0000313" key="5">
    <source>
        <dbReference type="EMBL" id="KYN50541.1"/>
    </source>
</evidence>
<keyword evidence="1" id="KW-0436">Ligase</keyword>
<dbReference type="PANTHER" id="PTHR10890">
    <property type="entry name" value="CYSTEINYL-TRNA SYNTHETASE"/>
    <property type="match status" value="1"/>
</dbReference>
<name>A0A151K3G6_9HYME</name>
<dbReference type="Proteomes" id="UP000078492">
    <property type="component" value="Unassembled WGS sequence"/>
</dbReference>
<sequence>MIKIFDSMSKTKKQLTTSKVVNLYLCGPTVYNYIHIGNIRPVIIIDVLHRLLINEKYKINYVHNITDIDDKIIDQAKKEKITEAKISNKYFQAYLNDLKTLNILLPTKMPRVTNYISENIKFIESLIALKNAYIVKNDVYFEVDKVSNYGALANKKLDELIPNYRTNDNREKKSPFDFAL</sequence>
<dbReference type="EMBL" id="LKEY01014949">
    <property type="protein sequence ID" value="KYN50541.1"/>
    <property type="molecule type" value="Genomic_DNA"/>
</dbReference>